<dbReference type="CDD" id="cd18791">
    <property type="entry name" value="SF2_C_RHA"/>
    <property type="match status" value="1"/>
</dbReference>
<dbReference type="PANTHER" id="PTHR18934:SF203">
    <property type="entry name" value="ATP-DEPENDENT RNA HELICASE A"/>
    <property type="match status" value="1"/>
</dbReference>
<evidence type="ECO:0000256" key="2">
    <source>
        <dbReference type="ARBA" id="ARBA00022840"/>
    </source>
</evidence>
<dbReference type="GO" id="GO:0004386">
    <property type="term" value="F:helicase activity"/>
    <property type="evidence" value="ECO:0007669"/>
    <property type="project" value="TreeGrafter"/>
</dbReference>
<dbReference type="CDD" id="cd17917">
    <property type="entry name" value="DEXHc_RHA-like"/>
    <property type="match status" value="1"/>
</dbReference>
<sequence>MLSRSTASLTKITAQIRIPALQWRMTTTPITAVTVVHAIREYAMGPKRHLKHTHNDESRFAKPSNVFAQNHIFADNVFADDIFPLPKNAPLRKKQSSPAQRAREKLALQKEASEKMRLAKLEANRRLMQEMHKESEPPCSAATERFPDTFKLNHAAFLEYYTKRFSVPPPQQKHVEFQSFDGGKGKKGRGGLGSKKWSTMVTIPTHSIVIENKQPVEIEKITVKGIATARRKSEERAIFLLTEHLLAKMDECVIADFIDFATPLKTKIQQVTAKSTTVTIPEDILQNAESLFAQLKKSNAFNLFDADDENAKGDLDDGFLGRKPHSVTNVPKIVKKTDPSGIVTPPDLNKSKDLPMYNYFAKVMAAIDNNPVTIISASTGAGKTTQLPQFILSYFKHYQKREKMSPFSRETFVRPPNVIVTQPRRIAAISVAQRVAKERGESIGKDSAIGYNVRFQTMSPKSDPKDGHVMFCTSGILLRMLQSDPDLNSVTHIILDEVHERDLNTDLLLIIVRNLIERRPDLKVILMSATADTELFAQYFAKSLPVTTALSSKLAKIRSNNPIISKTSSIRAIPAAPIITVPGRTYPVKEFHLEDWINLLPIKSWHKQTQKYIENERNNDGNSRTRSSDIFPVDLYELLLAHIMRSCGPGAVLVFLPGWQEISLLMQKLKDDAGRVGFSDENRCKIYALHSNVSSAGQEEVFERPKNQNVRKIILSTNIAETSVTINDIVYVIDSGKMRINSYDASARISSLSCVDAAQSNLKQRSGRAGRCQPGEYYSMLSLGHRQSLPYNIPPELLRIDLQNTALKIKSLNLSPNVAEVFALAPQPPSSIAVTRALSELRTLGALATTVKPSGKYGSIRLPSSSSGFGSRGSRAEGQGREILTPLGKCLANMQMDPWLAKLVISAACFRALDPIVSAACILESGSRGIYAIHPDLREKARKHIIDHYAIGKNGLPSESDLIAMVNAYELWKDQRFERSRRDFAYAGYLNHTLLLNTEKGREQLLQTLEDLRVTNGKLRTSSIYNTNAKNLKLVRALISGALFPNVAEIRERNIYGTPFDGKLKVSGSTMNSYSALQIVASKVSGSRTEMFGEEKNGSSKAIDPEDVATDSVIEDTDSDQDDQSTAFLPPIIPPRFLSYHEKQMMEGAVWLRTTTTADPLALILFASFSNDSGLLWIKSEESGKWVALINGWIRIEFDNERSKKVVVELREWMSRYLDFVVAGNGIRDAGYSTNDDLAEKLVQLVARVIDN</sequence>
<reference evidence="6" key="1">
    <citation type="submission" date="2020-05" db="EMBL/GenBank/DDBJ databases">
        <title>Phylogenomic resolution of chytrid fungi.</title>
        <authorList>
            <person name="Stajich J.E."/>
            <person name="Amses K."/>
            <person name="Simmons R."/>
            <person name="Seto K."/>
            <person name="Myers J."/>
            <person name="Bonds A."/>
            <person name="Quandt C.A."/>
            <person name="Barry K."/>
            <person name="Liu P."/>
            <person name="Grigoriev I."/>
            <person name="Longcore J.E."/>
            <person name="James T.Y."/>
        </authorList>
    </citation>
    <scope>NUCLEOTIDE SEQUENCE</scope>
    <source>
        <strain evidence="6">JEL0513</strain>
    </source>
</reference>
<dbReference type="SMART" id="SM00847">
    <property type="entry name" value="HA2"/>
    <property type="match status" value="1"/>
</dbReference>
<dbReference type="PANTHER" id="PTHR18934">
    <property type="entry name" value="ATP-DEPENDENT RNA HELICASE"/>
    <property type="match status" value="1"/>
</dbReference>
<evidence type="ECO:0008006" key="8">
    <source>
        <dbReference type="Google" id="ProtNLM"/>
    </source>
</evidence>
<dbReference type="Proteomes" id="UP001211907">
    <property type="component" value="Unassembled WGS sequence"/>
</dbReference>
<dbReference type="Gene3D" id="3.40.50.300">
    <property type="entry name" value="P-loop containing nucleotide triphosphate hydrolases"/>
    <property type="match status" value="2"/>
</dbReference>
<keyword evidence="2" id="KW-0067">ATP-binding</keyword>
<proteinExistence type="predicted"/>
<dbReference type="GO" id="GO:0005524">
    <property type="term" value="F:ATP binding"/>
    <property type="evidence" value="ECO:0007669"/>
    <property type="project" value="UniProtKB-KW"/>
</dbReference>
<accession>A0AAD5T021</accession>
<dbReference type="InterPro" id="IPR001650">
    <property type="entry name" value="Helicase_C-like"/>
</dbReference>
<keyword evidence="1" id="KW-0547">Nucleotide-binding</keyword>
<gene>
    <name evidence="6" type="ORF">HK100_001000</name>
</gene>
<dbReference type="Gene3D" id="1.20.120.1080">
    <property type="match status" value="1"/>
</dbReference>
<dbReference type="PROSITE" id="PS51192">
    <property type="entry name" value="HELICASE_ATP_BIND_1"/>
    <property type="match status" value="1"/>
</dbReference>
<dbReference type="EMBL" id="JADGJH010001214">
    <property type="protein sequence ID" value="KAJ3116668.1"/>
    <property type="molecule type" value="Genomic_DNA"/>
</dbReference>
<dbReference type="SMART" id="SM00487">
    <property type="entry name" value="DEXDc"/>
    <property type="match status" value="1"/>
</dbReference>
<keyword evidence="7" id="KW-1185">Reference proteome</keyword>
<organism evidence="6 7">
    <name type="scientific">Physocladia obscura</name>
    <dbReference type="NCBI Taxonomy" id="109957"/>
    <lineage>
        <taxon>Eukaryota</taxon>
        <taxon>Fungi</taxon>
        <taxon>Fungi incertae sedis</taxon>
        <taxon>Chytridiomycota</taxon>
        <taxon>Chytridiomycota incertae sedis</taxon>
        <taxon>Chytridiomycetes</taxon>
        <taxon>Chytridiales</taxon>
        <taxon>Chytriomycetaceae</taxon>
        <taxon>Physocladia</taxon>
    </lineage>
</organism>
<evidence type="ECO:0000259" key="4">
    <source>
        <dbReference type="PROSITE" id="PS51192"/>
    </source>
</evidence>
<evidence type="ECO:0000259" key="5">
    <source>
        <dbReference type="PROSITE" id="PS51194"/>
    </source>
</evidence>
<protein>
    <recommendedName>
        <fullName evidence="8">P-loop containing nucleoside triphosphate hydrolase protein</fullName>
    </recommendedName>
</protein>
<evidence type="ECO:0000313" key="7">
    <source>
        <dbReference type="Proteomes" id="UP001211907"/>
    </source>
</evidence>
<dbReference type="SMART" id="SM00490">
    <property type="entry name" value="HELICc"/>
    <property type="match status" value="1"/>
</dbReference>
<dbReference type="PROSITE" id="PS51194">
    <property type="entry name" value="HELICASE_CTER"/>
    <property type="match status" value="1"/>
</dbReference>
<feature type="region of interest" description="Disordered" evidence="3">
    <location>
        <begin position="176"/>
        <end position="196"/>
    </location>
</feature>
<dbReference type="InterPro" id="IPR027417">
    <property type="entry name" value="P-loop_NTPase"/>
</dbReference>
<evidence type="ECO:0000313" key="6">
    <source>
        <dbReference type="EMBL" id="KAJ3116668.1"/>
    </source>
</evidence>
<dbReference type="InterPro" id="IPR014001">
    <property type="entry name" value="Helicase_ATP-bd"/>
</dbReference>
<evidence type="ECO:0000256" key="3">
    <source>
        <dbReference type="SAM" id="MobiDB-lite"/>
    </source>
</evidence>
<feature type="domain" description="Helicase ATP-binding" evidence="4">
    <location>
        <begin position="364"/>
        <end position="549"/>
    </location>
</feature>
<dbReference type="Pfam" id="PF00271">
    <property type="entry name" value="Helicase_C"/>
    <property type="match status" value="1"/>
</dbReference>
<feature type="region of interest" description="Disordered" evidence="3">
    <location>
        <begin position="1090"/>
        <end position="1109"/>
    </location>
</feature>
<dbReference type="Pfam" id="PF00270">
    <property type="entry name" value="DEAD"/>
    <property type="match status" value="1"/>
</dbReference>
<feature type="domain" description="Helicase C-terminal" evidence="5">
    <location>
        <begin position="639"/>
        <end position="813"/>
    </location>
</feature>
<dbReference type="InterPro" id="IPR011545">
    <property type="entry name" value="DEAD/DEAH_box_helicase_dom"/>
</dbReference>
<evidence type="ECO:0000256" key="1">
    <source>
        <dbReference type="ARBA" id="ARBA00022741"/>
    </source>
</evidence>
<dbReference type="AlphaFoldDB" id="A0AAD5T021"/>
<dbReference type="SUPFAM" id="SSF52540">
    <property type="entry name" value="P-loop containing nucleoside triphosphate hydrolases"/>
    <property type="match status" value="1"/>
</dbReference>
<comment type="caution">
    <text evidence="6">The sequence shown here is derived from an EMBL/GenBank/DDBJ whole genome shotgun (WGS) entry which is preliminary data.</text>
</comment>
<name>A0AAD5T021_9FUNG</name>
<dbReference type="GO" id="GO:0003723">
    <property type="term" value="F:RNA binding"/>
    <property type="evidence" value="ECO:0007669"/>
    <property type="project" value="TreeGrafter"/>
</dbReference>
<dbReference type="InterPro" id="IPR007502">
    <property type="entry name" value="Helicase-assoc_dom"/>
</dbReference>